<organism evidence="3">
    <name type="scientific">uncultured bacterium</name>
    <name type="common">gcode 4</name>
    <dbReference type="NCBI Taxonomy" id="1234023"/>
    <lineage>
        <taxon>Bacteria</taxon>
        <taxon>environmental samples</taxon>
    </lineage>
</organism>
<reference evidence="3" key="1">
    <citation type="journal article" date="2012" name="Science">
        <title>Fermentation, hydrogen, and sulfur metabolism in multiple uncultivated bacterial phyla.</title>
        <authorList>
            <person name="Wrighton K.C."/>
            <person name="Thomas B.C."/>
            <person name="Sharon I."/>
            <person name="Miller C.S."/>
            <person name="Castelle C.J."/>
            <person name="VerBerkmoes N.C."/>
            <person name="Wilkins M.J."/>
            <person name="Hettich R.L."/>
            <person name="Lipton M.S."/>
            <person name="Williams K.H."/>
            <person name="Long P.E."/>
            <person name="Banfield J.F."/>
        </authorList>
    </citation>
    <scope>NUCLEOTIDE SEQUENCE [LARGE SCALE GENOMIC DNA]</scope>
</reference>
<protein>
    <recommendedName>
        <fullName evidence="2">Transglutaminase-like domain-containing protein</fullName>
    </recommendedName>
</protein>
<comment type="caution">
    <text evidence="3">The sequence shown here is derived from an EMBL/GenBank/DDBJ whole genome shotgun (WGS) entry which is preliminary data.</text>
</comment>
<accession>K1XWS8</accession>
<dbReference type="Pfam" id="PF01841">
    <property type="entry name" value="Transglut_core"/>
    <property type="match status" value="1"/>
</dbReference>
<gene>
    <name evidence="3" type="ORF">ACD_80C00145G0007</name>
</gene>
<evidence type="ECO:0000259" key="2">
    <source>
        <dbReference type="Pfam" id="PF01841"/>
    </source>
</evidence>
<dbReference type="InterPro" id="IPR002931">
    <property type="entry name" value="Transglutaminase-like"/>
</dbReference>
<dbReference type="EMBL" id="AMFJ01036152">
    <property type="protein sequence ID" value="EKD24873.1"/>
    <property type="molecule type" value="Genomic_DNA"/>
</dbReference>
<dbReference type="Gene3D" id="3.10.620.30">
    <property type="match status" value="1"/>
</dbReference>
<keyword evidence="1" id="KW-0175">Coiled coil</keyword>
<proteinExistence type="predicted"/>
<sequence length="1305" mass="155582">MTIATIRPWINTSNTGWLLDNLSAWEKKDLFNDLNAPDLQVLLQRQKKLFQDIKAFNEDHGNDPFDHIEVLKLLWRLFEHSIEDWLKIAEQLRITPSEYIEIIRNERFFVKHEKVYKKMRGNQYWPTHSKINKKTVKLLDHMYISYVERLHDLNWNVINKIQRHISPSSTTSFKIMNEMDDIYSQYLRIQKFKIENPNDPRTAGERLAEDMFENIKNTGKYYKTRVVEAIYDNLVKNISPAKDDFYYSKEKKVHDFFHKAWIVFMSIKEHEFMLPENITSMINVIEANPLNLIYDEKAVVEKIQKDLKDAIYKPLWTIFHMRNHLAEKQNKAELEQMLQQHFWDEREKKVTLVYDKKHWVYIIEQIQQQWDQKEKVVVEETINFSPIEKVSDPIIINWEIVFKFDLGLDTEYIKKGWILVNWIWYEEIGDYIDVWGELYFSARQWWKWGVYDEKWKIKYDIPPNAVIQNIIAVGWSLAVHMRDKDDEYINYSWIKIWPYKHIGDMHVVDNELTYVTTNDWSDYYLHKGNSSLWPYTEIHYQEDRDDTHALWWAKKWDKAYGINRNLGEKEWRMQNILWLKKAKSFDIGIDTKTKKFMVCNSKDERMSDEYDLLYWPREHNNQTIFIWKKDKEFQKLVINSTGTITPITDEENKKLELLNLCIPLAEQPWDLSTYRQKIEKYLKEESQSLVLHNQTWIQKIKTNIQQSWWVASYFNKMIKQLPQLFIDTLPAKKDKNEELLAKNICRKIFPEAFIENEKSDAFYRGISWKRWNDNQRRGHIDSADYLSEQKFDAMQWSFDPMWEIAPDGSDTIMQIRWTLDDIISTNISWAYNEESHAREKVYFSLQQDISGPKKIITITLPNIKYNTSLILPKTINANILPERVKWITAEGKEIDLTISTNALNISSVSVENKHIKEIVYSVEQPLLSPKIQDINTKHYEQFKHQFIRIHGEEDSRSWKKTTTHLLDQVAQLDEEELLFLENIKNDAPKQQLIKIEQYVRTHSYYDMKNKEVVALKNGKSINEKMYICKQRIDELKDKNSELDVQLEDKKRAGVCADFATITIALLRKAGFLSWVISWFLASTSTVTKNDAHGVAYVVFPDEKWNNQIIIVDGTPHGSWSDRPSLQEQEKIRAQQEDEMEEQMEAMFEKISKALESWDKDAIDKMLEESFNGNLEDLLNVVLKKEVRISHYKHLQNLLDVYRYSPLKDSDISLPENQAFIKQEMQREDASSIKDYKQEAKAGTLLFDMTHQFINRFSKNDGGDKYQGLDRLDIIIDTCKDLLNTIEYKSIKIIIKYLRAEKIKRK</sequence>
<feature type="coiled-coil region" evidence="1">
    <location>
        <begin position="1125"/>
        <end position="1156"/>
    </location>
</feature>
<name>K1XWS8_9BACT</name>
<evidence type="ECO:0000256" key="1">
    <source>
        <dbReference type="SAM" id="Coils"/>
    </source>
</evidence>
<evidence type="ECO:0000313" key="3">
    <source>
        <dbReference type="EMBL" id="EKD24873.1"/>
    </source>
</evidence>
<feature type="domain" description="Transglutaminase-like" evidence="2">
    <location>
        <begin position="1037"/>
        <end position="1104"/>
    </location>
</feature>